<name>A0ABU1DG66_9HYPH</name>
<dbReference type="Gene3D" id="3.40.50.1400">
    <property type="match status" value="2"/>
</dbReference>
<dbReference type="CDD" id="cd03411">
    <property type="entry name" value="Ferrochelatase_N"/>
    <property type="match status" value="1"/>
</dbReference>
<gene>
    <name evidence="7" type="primary">hemH</name>
    <name evidence="9" type="ORF">IHQ68_10905</name>
</gene>
<comment type="function">
    <text evidence="7 8">Catalyzes the ferrous insertion into protoporphyrin IX.</text>
</comment>
<dbReference type="CDD" id="cd00419">
    <property type="entry name" value="Ferrochelatase_C"/>
    <property type="match status" value="1"/>
</dbReference>
<evidence type="ECO:0000256" key="4">
    <source>
        <dbReference type="ARBA" id="ARBA00023239"/>
    </source>
</evidence>
<comment type="caution">
    <text evidence="9">The sequence shown here is derived from an EMBL/GenBank/DDBJ whole genome shotgun (WGS) entry which is preliminary data.</text>
</comment>
<dbReference type="GO" id="GO:0004325">
    <property type="term" value="F:ferrochelatase activity"/>
    <property type="evidence" value="ECO:0007669"/>
    <property type="project" value="UniProtKB-EC"/>
</dbReference>
<dbReference type="NCBIfam" id="TIGR00109">
    <property type="entry name" value="hemH"/>
    <property type="match status" value="1"/>
</dbReference>
<evidence type="ECO:0000256" key="2">
    <source>
        <dbReference type="ARBA" id="ARBA00023004"/>
    </source>
</evidence>
<dbReference type="EC" id="4.98.1.1" evidence="7 8"/>
<organism evidence="9 10">
    <name type="scientific">Chelatococcus sambhunathii</name>
    <dbReference type="NCBI Taxonomy" id="363953"/>
    <lineage>
        <taxon>Bacteria</taxon>
        <taxon>Pseudomonadati</taxon>
        <taxon>Pseudomonadota</taxon>
        <taxon>Alphaproteobacteria</taxon>
        <taxon>Hyphomicrobiales</taxon>
        <taxon>Chelatococcaceae</taxon>
        <taxon>Chelatococcus</taxon>
    </lineage>
</organism>
<dbReference type="InterPro" id="IPR033644">
    <property type="entry name" value="Ferrochelatase_C"/>
</dbReference>
<keyword evidence="10" id="KW-1185">Reference proteome</keyword>
<keyword evidence="3 7" id="KW-0350">Heme biosynthesis</keyword>
<dbReference type="HAMAP" id="MF_00323">
    <property type="entry name" value="Ferrochelatase"/>
    <property type="match status" value="1"/>
</dbReference>
<dbReference type="InterPro" id="IPR001015">
    <property type="entry name" value="Ferrochelatase"/>
</dbReference>
<comment type="subcellular location">
    <subcellularLocation>
        <location evidence="7 8">Cytoplasm</location>
    </subcellularLocation>
</comment>
<keyword evidence="4 7" id="KW-0456">Lyase</keyword>
<evidence type="ECO:0000313" key="9">
    <source>
        <dbReference type="EMBL" id="MDR4307128.1"/>
    </source>
</evidence>
<comment type="catalytic activity">
    <reaction evidence="6">
        <text>Fe-coproporphyrin III + 2 H(+) = coproporphyrin III + Fe(2+)</text>
        <dbReference type="Rhea" id="RHEA:49572"/>
        <dbReference type="ChEBI" id="CHEBI:15378"/>
        <dbReference type="ChEBI" id="CHEBI:29033"/>
        <dbReference type="ChEBI" id="CHEBI:68438"/>
        <dbReference type="ChEBI" id="CHEBI:131725"/>
        <dbReference type="EC" id="4.99.1.9"/>
    </reaction>
    <physiologicalReaction direction="right-to-left" evidence="6">
        <dbReference type="Rhea" id="RHEA:49574"/>
    </physiologicalReaction>
</comment>
<dbReference type="PANTHER" id="PTHR11108:SF1">
    <property type="entry name" value="FERROCHELATASE, MITOCHONDRIAL"/>
    <property type="match status" value="1"/>
</dbReference>
<accession>A0ABU1DG66</accession>
<reference evidence="9" key="1">
    <citation type="submission" date="2020-10" db="EMBL/GenBank/DDBJ databases">
        <authorList>
            <person name="Abbas A."/>
            <person name="Razzaq R."/>
            <person name="Waqas M."/>
            <person name="Abbas N."/>
            <person name="Nielsen T.K."/>
            <person name="Hansen L.H."/>
            <person name="Hussain S."/>
            <person name="Shahid M."/>
        </authorList>
    </citation>
    <scope>NUCLEOTIDE SEQUENCE</scope>
    <source>
        <strain evidence="9">S14</strain>
    </source>
</reference>
<keyword evidence="5 7" id="KW-0627">Porphyrin biosynthesis</keyword>
<dbReference type="InterPro" id="IPR033659">
    <property type="entry name" value="Ferrochelatase_N"/>
</dbReference>
<dbReference type="PANTHER" id="PTHR11108">
    <property type="entry name" value="FERROCHELATASE"/>
    <property type="match status" value="1"/>
</dbReference>
<keyword evidence="7" id="KW-0479">Metal-binding</keyword>
<evidence type="ECO:0000256" key="5">
    <source>
        <dbReference type="ARBA" id="ARBA00023244"/>
    </source>
</evidence>
<evidence type="ECO:0000256" key="6">
    <source>
        <dbReference type="ARBA" id="ARBA00024536"/>
    </source>
</evidence>
<dbReference type="EMBL" id="JADBEO010000020">
    <property type="protein sequence ID" value="MDR4307128.1"/>
    <property type="molecule type" value="Genomic_DNA"/>
</dbReference>
<keyword evidence="2 7" id="KW-0408">Iron</keyword>
<comment type="catalytic activity">
    <reaction evidence="7 8">
        <text>heme b + 2 H(+) = protoporphyrin IX + Fe(2+)</text>
        <dbReference type="Rhea" id="RHEA:22584"/>
        <dbReference type="ChEBI" id="CHEBI:15378"/>
        <dbReference type="ChEBI" id="CHEBI:29033"/>
        <dbReference type="ChEBI" id="CHEBI:57306"/>
        <dbReference type="ChEBI" id="CHEBI:60344"/>
        <dbReference type="EC" id="4.98.1.1"/>
    </reaction>
</comment>
<protein>
    <recommendedName>
        <fullName evidence="7 8">Ferrochelatase</fullName>
        <ecNumber evidence="7 8">4.98.1.1</ecNumber>
    </recommendedName>
    <alternativeName>
        <fullName evidence="7">Heme synthase</fullName>
    </alternativeName>
    <alternativeName>
        <fullName evidence="7">Protoheme ferro-lyase</fullName>
    </alternativeName>
</protein>
<dbReference type="PROSITE" id="PS00534">
    <property type="entry name" value="FERROCHELATASE"/>
    <property type="match status" value="1"/>
</dbReference>
<keyword evidence="7 8" id="KW-0963">Cytoplasm</keyword>
<feature type="binding site" evidence="7">
    <location>
        <position position="222"/>
    </location>
    <ligand>
        <name>Fe(2+)</name>
        <dbReference type="ChEBI" id="CHEBI:29033"/>
    </ligand>
</feature>
<comment type="similarity">
    <text evidence="1 7 8">Belongs to the ferrochelatase family.</text>
</comment>
<dbReference type="RefSeq" id="WP_309391668.1">
    <property type="nucleotide sequence ID" value="NZ_JADBEO010000020.1"/>
</dbReference>
<proteinExistence type="inferred from homology"/>
<feature type="binding site" evidence="7">
    <location>
        <position position="303"/>
    </location>
    <ligand>
        <name>Fe(2+)</name>
        <dbReference type="ChEBI" id="CHEBI:29033"/>
    </ligand>
</feature>
<dbReference type="InterPro" id="IPR019772">
    <property type="entry name" value="Ferrochelatase_AS"/>
</dbReference>
<comment type="pathway">
    <text evidence="7 8">Porphyrin-containing compound metabolism; protoheme biosynthesis; protoheme from protoporphyrin-IX: step 1/1.</text>
</comment>
<evidence type="ECO:0000313" key="10">
    <source>
        <dbReference type="Proteomes" id="UP001181622"/>
    </source>
</evidence>
<dbReference type="SUPFAM" id="SSF53800">
    <property type="entry name" value="Chelatase"/>
    <property type="match status" value="1"/>
</dbReference>
<evidence type="ECO:0000256" key="1">
    <source>
        <dbReference type="ARBA" id="ARBA00007718"/>
    </source>
</evidence>
<evidence type="ECO:0000256" key="8">
    <source>
        <dbReference type="RuleBase" id="RU000607"/>
    </source>
</evidence>
<dbReference type="Proteomes" id="UP001181622">
    <property type="component" value="Unassembled WGS sequence"/>
</dbReference>
<dbReference type="Pfam" id="PF00762">
    <property type="entry name" value="Ferrochelatase"/>
    <property type="match status" value="1"/>
</dbReference>
<evidence type="ECO:0000256" key="3">
    <source>
        <dbReference type="ARBA" id="ARBA00023133"/>
    </source>
</evidence>
<evidence type="ECO:0000256" key="7">
    <source>
        <dbReference type="HAMAP-Rule" id="MF_00323"/>
    </source>
</evidence>
<sequence>MNALVLPGDARAMRLPADHPPVVSGRIGVLLVNLGTPDATDYWSMRRYLKEFLSDRRVIETSRLIWWPLLNGIILTTRPGRKGKDYASIWNRELNESPLRTITRSQSEKLAAALAEAAPKLVVDWAMRYGNPSIASRIEALQQQGCDRLLLVPLYPQYAAATSATVCDKAFDKLKEMRWQPVLRVAPPWPDDPVYIEAVTSSLRKELAKLDFEPEIILASFHGVPQSYLQKGDPYHCQCQKTARLMREALGLDEQRFRITFQSRFGPEEWLQPYTDKTVEALAKQGVKRLAVCMPGFSADCLETLEEIAGENAEIFLHNGGEKFAAIPCLNDSEEGMRVIEHVVRRELMGWIQ</sequence>